<evidence type="ECO:0000256" key="9">
    <source>
        <dbReference type="PROSITE-ProRule" id="PRU00205"/>
    </source>
</evidence>
<organism evidence="13 14">
    <name type="scientific">Mycena venus</name>
    <dbReference type="NCBI Taxonomy" id="2733690"/>
    <lineage>
        <taxon>Eukaryota</taxon>
        <taxon>Fungi</taxon>
        <taxon>Dikarya</taxon>
        <taxon>Basidiomycota</taxon>
        <taxon>Agaricomycotina</taxon>
        <taxon>Agaricomycetes</taxon>
        <taxon>Agaricomycetidae</taxon>
        <taxon>Agaricales</taxon>
        <taxon>Marasmiineae</taxon>
        <taxon>Mycenaceae</taxon>
        <taxon>Mycena</taxon>
    </lineage>
</organism>
<keyword evidence="4 9" id="KW-0812">Transmembrane</keyword>
<comment type="similarity">
    <text evidence="2">Belongs to the sphingosine N-acyltransferase family.</text>
</comment>
<comment type="subcellular location">
    <subcellularLocation>
        <location evidence="1">Endoplasmic reticulum membrane</location>
        <topology evidence="1">Multi-pass membrane protein</topology>
    </subcellularLocation>
</comment>
<keyword evidence="5" id="KW-0256">Endoplasmic reticulum</keyword>
<evidence type="ECO:0000256" key="6">
    <source>
        <dbReference type="ARBA" id="ARBA00022989"/>
    </source>
</evidence>
<evidence type="ECO:0000259" key="12">
    <source>
        <dbReference type="PROSITE" id="PS50922"/>
    </source>
</evidence>
<dbReference type="InterPro" id="IPR006634">
    <property type="entry name" value="TLC-dom"/>
</dbReference>
<evidence type="ECO:0000256" key="10">
    <source>
        <dbReference type="SAM" id="MobiDB-lite"/>
    </source>
</evidence>
<comment type="caution">
    <text evidence="13">The sequence shown here is derived from an EMBL/GenBank/DDBJ whole genome shotgun (WGS) entry which is preliminary data.</text>
</comment>
<feature type="domain" description="TLC" evidence="12">
    <location>
        <begin position="182"/>
        <end position="432"/>
    </location>
</feature>
<evidence type="ECO:0000256" key="4">
    <source>
        <dbReference type="ARBA" id="ARBA00022692"/>
    </source>
</evidence>
<evidence type="ECO:0000256" key="7">
    <source>
        <dbReference type="ARBA" id="ARBA00023136"/>
    </source>
</evidence>
<reference evidence="13" key="1">
    <citation type="submission" date="2020-05" db="EMBL/GenBank/DDBJ databases">
        <title>Mycena genomes resolve the evolution of fungal bioluminescence.</title>
        <authorList>
            <person name="Tsai I.J."/>
        </authorList>
    </citation>
    <scope>NUCLEOTIDE SEQUENCE</scope>
    <source>
        <strain evidence="13">CCC161011</strain>
    </source>
</reference>
<feature type="region of interest" description="Disordered" evidence="10">
    <location>
        <begin position="477"/>
        <end position="516"/>
    </location>
</feature>
<feature type="transmembrane region" description="Helical" evidence="11">
    <location>
        <begin position="370"/>
        <end position="389"/>
    </location>
</feature>
<keyword evidence="14" id="KW-1185">Reference proteome</keyword>
<dbReference type="GO" id="GO:0016020">
    <property type="term" value="C:membrane"/>
    <property type="evidence" value="ECO:0007669"/>
    <property type="project" value="UniProtKB-SubCell"/>
</dbReference>
<evidence type="ECO:0000256" key="8">
    <source>
        <dbReference type="ARBA" id="ARBA00023180"/>
    </source>
</evidence>
<name>A0A8H6YVA6_9AGAR</name>
<dbReference type="AlphaFoldDB" id="A0A8H6YVA6"/>
<feature type="compositionally biased region" description="Pro residues" evidence="10">
    <location>
        <begin position="22"/>
        <end position="43"/>
    </location>
</feature>
<evidence type="ECO:0000256" key="3">
    <source>
        <dbReference type="ARBA" id="ARBA00022679"/>
    </source>
</evidence>
<evidence type="ECO:0000256" key="1">
    <source>
        <dbReference type="ARBA" id="ARBA00004477"/>
    </source>
</evidence>
<evidence type="ECO:0000256" key="2">
    <source>
        <dbReference type="ARBA" id="ARBA00009808"/>
    </source>
</evidence>
<protein>
    <submittedName>
        <fullName evidence="13">Longevity assurance proteins LAG1 LAC1</fullName>
    </submittedName>
</protein>
<keyword evidence="7 9" id="KW-0472">Membrane</keyword>
<proteinExistence type="inferred from homology"/>
<sequence length="516" mass="58411">MISTARPKPKTRIDDLAEPFTPDSPPAPPPPVTAPTPSSPACPKPSMGSSASMRPEDVSPWLRWAVSSASAARVLVLPPLFALPTHYLLPYLRPLLPSRLQSIGNPFTPFFLLSHLAPRPERVTASTTTEAFLDAGGKVYVKGLGDLLLVAYSIVLFSLLRLLFTHYAFPTLARRYGIRKPGKLERFGEQGYAVVYFAVFGIWGIYNMSTSRTWWFQTEYFWRDYPHNHLSGAMKRYYLFQIAYWLQQFLVLILGLEKRRSDHWELVIHHVITVWMVTWSYLMHVTLLGNAVFVSMDIPDVLLAVRSFVPPFLLHVAIFLLASNRRATMPSCRLCARLRHLLTSIFNRRTNPSRRTQFSKLLNYLQLERAKVVSFAVFVVGWTKVHQIFSPSTDIWMAPWMRDQMFYTLCILQVLNLFWYWLILRILYRTIMTAETDDNRSDAEEEEDEPVPLVVAPTEKGLGLGPSFAFVRDIDSEKQALSQPTPSKSGRSKSGSTRGAASRAGGAHGLSAVGNT</sequence>
<keyword evidence="8" id="KW-0325">Glycoprotein</keyword>
<evidence type="ECO:0000256" key="5">
    <source>
        <dbReference type="ARBA" id="ARBA00022824"/>
    </source>
</evidence>
<keyword evidence="6 11" id="KW-1133">Transmembrane helix</keyword>
<feature type="transmembrane region" description="Helical" evidence="11">
    <location>
        <begin position="268"/>
        <end position="289"/>
    </location>
</feature>
<keyword evidence="3" id="KW-0808">Transferase</keyword>
<evidence type="ECO:0000313" key="14">
    <source>
        <dbReference type="Proteomes" id="UP000620124"/>
    </source>
</evidence>
<dbReference type="PANTHER" id="PTHR12560">
    <property type="entry name" value="LONGEVITY ASSURANCE FACTOR 1 LAG1"/>
    <property type="match status" value="1"/>
</dbReference>
<gene>
    <name evidence="13" type="ORF">MVEN_00462600</name>
</gene>
<feature type="compositionally biased region" description="Low complexity" evidence="10">
    <location>
        <begin position="487"/>
        <end position="516"/>
    </location>
</feature>
<feature type="transmembrane region" description="Helical" evidence="11">
    <location>
        <begin position="147"/>
        <end position="169"/>
    </location>
</feature>
<feature type="transmembrane region" description="Helical" evidence="11">
    <location>
        <begin position="237"/>
        <end position="256"/>
    </location>
</feature>
<dbReference type="GO" id="GO:0050291">
    <property type="term" value="F:sphingosine N-acyltransferase activity"/>
    <property type="evidence" value="ECO:0007669"/>
    <property type="project" value="InterPro"/>
</dbReference>
<feature type="transmembrane region" description="Helical" evidence="11">
    <location>
        <begin position="404"/>
        <end position="423"/>
    </location>
</feature>
<dbReference type="Proteomes" id="UP000620124">
    <property type="component" value="Unassembled WGS sequence"/>
</dbReference>
<dbReference type="EMBL" id="JACAZI010000003">
    <property type="protein sequence ID" value="KAF7365879.1"/>
    <property type="molecule type" value="Genomic_DNA"/>
</dbReference>
<feature type="transmembrane region" description="Helical" evidence="11">
    <location>
        <begin position="301"/>
        <end position="323"/>
    </location>
</feature>
<dbReference type="OrthoDB" id="3053196at2759"/>
<dbReference type="InterPro" id="IPR016439">
    <property type="entry name" value="Lag1/Lac1-like"/>
</dbReference>
<dbReference type="PANTHER" id="PTHR12560:SF11">
    <property type="entry name" value="CERAMIDE SYNTHASE LAC1-RELATED"/>
    <property type="match status" value="1"/>
</dbReference>
<dbReference type="Pfam" id="PF03798">
    <property type="entry name" value="TRAM_LAG1_CLN8"/>
    <property type="match status" value="1"/>
</dbReference>
<evidence type="ECO:0000256" key="11">
    <source>
        <dbReference type="SAM" id="Phobius"/>
    </source>
</evidence>
<feature type="transmembrane region" description="Helical" evidence="11">
    <location>
        <begin position="190"/>
        <end position="206"/>
    </location>
</feature>
<feature type="region of interest" description="Disordered" evidence="10">
    <location>
        <begin position="1"/>
        <end position="52"/>
    </location>
</feature>
<evidence type="ECO:0000313" key="13">
    <source>
        <dbReference type="EMBL" id="KAF7365879.1"/>
    </source>
</evidence>
<dbReference type="SMART" id="SM00724">
    <property type="entry name" value="TLC"/>
    <property type="match status" value="1"/>
</dbReference>
<dbReference type="PROSITE" id="PS50922">
    <property type="entry name" value="TLC"/>
    <property type="match status" value="1"/>
</dbReference>
<dbReference type="GO" id="GO:0046513">
    <property type="term" value="P:ceramide biosynthetic process"/>
    <property type="evidence" value="ECO:0007669"/>
    <property type="project" value="InterPro"/>
</dbReference>
<accession>A0A8H6YVA6</accession>